<proteinExistence type="predicted"/>
<evidence type="ECO:0000313" key="4">
    <source>
        <dbReference type="WBParaSite" id="HPLM_0002009501-mRNA-1"/>
    </source>
</evidence>
<keyword evidence="1" id="KW-0812">Transmembrane</keyword>
<dbReference type="OrthoDB" id="10501086at2759"/>
<dbReference type="Proteomes" id="UP000268014">
    <property type="component" value="Unassembled WGS sequence"/>
</dbReference>
<keyword evidence="3" id="KW-1185">Reference proteome</keyword>
<reference evidence="2 3" key="2">
    <citation type="submission" date="2018-11" db="EMBL/GenBank/DDBJ databases">
        <authorList>
            <consortium name="Pathogen Informatics"/>
        </authorList>
    </citation>
    <scope>NUCLEOTIDE SEQUENCE [LARGE SCALE GENOMIC DNA]</scope>
    <source>
        <strain evidence="2 3">MHpl1</strain>
    </source>
</reference>
<dbReference type="AlphaFoldDB" id="A0A0N4X6V3"/>
<reference evidence="4" key="1">
    <citation type="submission" date="2017-02" db="UniProtKB">
        <authorList>
            <consortium name="WormBaseParasite"/>
        </authorList>
    </citation>
    <scope>IDENTIFICATION</scope>
</reference>
<accession>A0A0N4X6V3</accession>
<keyword evidence="1" id="KW-0472">Membrane</keyword>
<name>A0A0N4X6V3_HAEPC</name>
<gene>
    <name evidence="2" type="ORF">HPLM_LOCUS20087</name>
</gene>
<organism evidence="4">
    <name type="scientific">Haemonchus placei</name>
    <name type="common">Barber's pole worm</name>
    <dbReference type="NCBI Taxonomy" id="6290"/>
    <lineage>
        <taxon>Eukaryota</taxon>
        <taxon>Metazoa</taxon>
        <taxon>Ecdysozoa</taxon>
        <taxon>Nematoda</taxon>
        <taxon>Chromadorea</taxon>
        <taxon>Rhabditida</taxon>
        <taxon>Rhabditina</taxon>
        <taxon>Rhabditomorpha</taxon>
        <taxon>Strongyloidea</taxon>
        <taxon>Trichostrongylidae</taxon>
        <taxon>Haemonchus</taxon>
    </lineage>
</organism>
<protein>
    <submittedName>
        <fullName evidence="4">Col_cuticle_N domain-containing protein</fullName>
    </submittedName>
</protein>
<evidence type="ECO:0000313" key="2">
    <source>
        <dbReference type="EMBL" id="VDO81358.1"/>
    </source>
</evidence>
<feature type="transmembrane region" description="Helical" evidence="1">
    <location>
        <begin position="12"/>
        <end position="35"/>
    </location>
</feature>
<evidence type="ECO:0000313" key="3">
    <source>
        <dbReference type="Proteomes" id="UP000268014"/>
    </source>
</evidence>
<dbReference type="EMBL" id="UZAF01021845">
    <property type="protein sequence ID" value="VDO81358.1"/>
    <property type="molecule type" value="Genomic_DNA"/>
</dbReference>
<dbReference type="WBParaSite" id="HPLM_0002009501-mRNA-1">
    <property type="protein sequence ID" value="HPLM_0002009501-mRNA-1"/>
    <property type="gene ID" value="HPLM_0002009501"/>
</dbReference>
<sequence>MSHQIVDVSVAISFVIITSVFAVSLGVAANIISIFRKKSSIATGIENRALSDHRGASDAYFIQLTRSWKVSPKPERPA</sequence>
<keyword evidence="1" id="KW-1133">Transmembrane helix</keyword>
<evidence type="ECO:0000256" key="1">
    <source>
        <dbReference type="SAM" id="Phobius"/>
    </source>
</evidence>